<keyword evidence="2" id="KW-1185">Reference proteome</keyword>
<accession>A0ACB8Y1N7</accession>
<comment type="caution">
    <text evidence="1">The sequence shown here is derived from an EMBL/GenBank/DDBJ whole genome shotgun (WGS) entry which is preliminary data.</text>
</comment>
<proteinExistence type="predicted"/>
<reference evidence="1 2" key="2">
    <citation type="journal article" date="2022" name="Mol. Ecol. Resour.">
        <title>The genomes of chicory, endive, great burdock and yacon provide insights into Asteraceae paleo-polyploidization history and plant inulin production.</title>
        <authorList>
            <person name="Fan W."/>
            <person name="Wang S."/>
            <person name="Wang H."/>
            <person name="Wang A."/>
            <person name="Jiang F."/>
            <person name="Liu H."/>
            <person name="Zhao H."/>
            <person name="Xu D."/>
            <person name="Zhang Y."/>
        </authorList>
    </citation>
    <scope>NUCLEOTIDE SEQUENCE [LARGE SCALE GENOMIC DNA]</scope>
    <source>
        <strain evidence="2">cv. Niubang</strain>
    </source>
</reference>
<reference evidence="2" key="1">
    <citation type="journal article" date="2022" name="Mol. Ecol. Resour.">
        <title>The genomes of chicory, endive, great burdock and yacon provide insights into Asteraceae palaeo-polyploidization history and plant inulin production.</title>
        <authorList>
            <person name="Fan W."/>
            <person name="Wang S."/>
            <person name="Wang H."/>
            <person name="Wang A."/>
            <person name="Jiang F."/>
            <person name="Liu H."/>
            <person name="Zhao H."/>
            <person name="Xu D."/>
            <person name="Zhang Y."/>
        </authorList>
    </citation>
    <scope>NUCLEOTIDE SEQUENCE [LARGE SCALE GENOMIC DNA]</scope>
    <source>
        <strain evidence="2">cv. Niubang</strain>
    </source>
</reference>
<sequence>MIWDKKTFKGDPRDQKDRLELWGKLERLCEKEEVWWVLFGDFNEVRNEQERFNSVVNEKGMEDFNEFIRRITSEFGALWRNLGAKVLERKWSDHAPIMLSDQVYDFGPRPFKFFDAWIKDESLEEVVREAWSKEGDIEKDLDSKREAVKNWEEEVDGNRLSLEDRQRWVEGRKKWLELEIKISKMARQKAKDPKTIKDIVRKFFKDKFSSQKGDRPQLRSNSVKKLTVEDACSIERRISEEEVWNAVRNCGANKSPMRRKGMIFKVDFEKAYDTVYWQFLLDMIKEMGFGEKWRGWIKTCLGSSKVFVLVNGAPSQEFQMERGLRQGYPLAIFLFLIVAEGLHMMMEEATTKGIF</sequence>
<dbReference type="Proteomes" id="UP001055879">
    <property type="component" value="Linkage Group LG14"/>
</dbReference>
<dbReference type="EMBL" id="CM042060">
    <property type="protein sequence ID" value="KAI3677706.1"/>
    <property type="molecule type" value="Genomic_DNA"/>
</dbReference>
<evidence type="ECO:0000313" key="1">
    <source>
        <dbReference type="EMBL" id="KAI3677706.1"/>
    </source>
</evidence>
<gene>
    <name evidence="1" type="ORF">L6452_36972</name>
</gene>
<organism evidence="1 2">
    <name type="scientific">Arctium lappa</name>
    <name type="common">Greater burdock</name>
    <name type="synonym">Lappa major</name>
    <dbReference type="NCBI Taxonomy" id="4217"/>
    <lineage>
        <taxon>Eukaryota</taxon>
        <taxon>Viridiplantae</taxon>
        <taxon>Streptophyta</taxon>
        <taxon>Embryophyta</taxon>
        <taxon>Tracheophyta</taxon>
        <taxon>Spermatophyta</taxon>
        <taxon>Magnoliopsida</taxon>
        <taxon>eudicotyledons</taxon>
        <taxon>Gunneridae</taxon>
        <taxon>Pentapetalae</taxon>
        <taxon>asterids</taxon>
        <taxon>campanulids</taxon>
        <taxon>Asterales</taxon>
        <taxon>Asteraceae</taxon>
        <taxon>Carduoideae</taxon>
        <taxon>Cardueae</taxon>
        <taxon>Arctiinae</taxon>
        <taxon>Arctium</taxon>
    </lineage>
</organism>
<protein>
    <submittedName>
        <fullName evidence="1">Uncharacterized protein</fullName>
    </submittedName>
</protein>
<name>A0ACB8Y1N7_ARCLA</name>
<evidence type="ECO:0000313" key="2">
    <source>
        <dbReference type="Proteomes" id="UP001055879"/>
    </source>
</evidence>